<dbReference type="PROSITE" id="PS51471">
    <property type="entry name" value="FE2OG_OXY"/>
    <property type="match status" value="1"/>
</dbReference>
<name>A0AA88XQS9_PINIB</name>
<dbReference type="GO" id="GO:0005506">
    <property type="term" value="F:iron ion binding"/>
    <property type="evidence" value="ECO:0007669"/>
    <property type="project" value="InterPro"/>
</dbReference>
<comment type="cofactor">
    <cofactor evidence="1">
        <name>L-ascorbate</name>
        <dbReference type="ChEBI" id="CHEBI:38290"/>
    </cofactor>
</comment>
<keyword evidence="2" id="KW-0479">Metal-binding</keyword>
<keyword evidence="4" id="KW-0223">Dioxygenase</keyword>
<dbReference type="PANTHER" id="PTHR10869">
    <property type="entry name" value="PROLYL 4-HYDROXYLASE ALPHA SUBUNIT"/>
    <property type="match status" value="1"/>
</dbReference>
<gene>
    <name evidence="8" type="ORF">FSP39_022991</name>
</gene>
<comment type="caution">
    <text evidence="8">The sequence shown here is derived from an EMBL/GenBank/DDBJ whole genome shotgun (WGS) entry which is preliminary data.</text>
</comment>
<dbReference type="GO" id="GO:0004656">
    <property type="term" value="F:procollagen-proline 4-dioxygenase activity"/>
    <property type="evidence" value="ECO:0007669"/>
    <property type="project" value="TreeGrafter"/>
</dbReference>
<proteinExistence type="predicted"/>
<accession>A0AA88XQS9</accession>
<evidence type="ECO:0000256" key="5">
    <source>
        <dbReference type="ARBA" id="ARBA00023002"/>
    </source>
</evidence>
<evidence type="ECO:0000256" key="6">
    <source>
        <dbReference type="ARBA" id="ARBA00023004"/>
    </source>
</evidence>
<evidence type="ECO:0000313" key="9">
    <source>
        <dbReference type="Proteomes" id="UP001186944"/>
    </source>
</evidence>
<evidence type="ECO:0000256" key="3">
    <source>
        <dbReference type="ARBA" id="ARBA00022896"/>
    </source>
</evidence>
<keyword evidence="9" id="KW-1185">Reference proteome</keyword>
<dbReference type="Proteomes" id="UP001186944">
    <property type="component" value="Unassembled WGS sequence"/>
</dbReference>
<dbReference type="PANTHER" id="PTHR10869:SF244">
    <property type="entry name" value="PROLYL 4-HYDROXYLASE SUBUNIT ALPHA-2"/>
    <property type="match status" value="1"/>
</dbReference>
<keyword evidence="6" id="KW-0408">Iron</keyword>
<dbReference type="EMBL" id="VSWD01000011">
    <property type="protein sequence ID" value="KAK3088719.1"/>
    <property type="molecule type" value="Genomic_DNA"/>
</dbReference>
<dbReference type="GO" id="GO:0005783">
    <property type="term" value="C:endoplasmic reticulum"/>
    <property type="evidence" value="ECO:0007669"/>
    <property type="project" value="TreeGrafter"/>
</dbReference>
<evidence type="ECO:0000313" key="8">
    <source>
        <dbReference type="EMBL" id="KAK3088719.1"/>
    </source>
</evidence>
<protein>
    <recommendedName>
        <fullName evidence="7">Fe2OG dioxygenase domain-containing protein</fullName>
    </recommendedName>
</protein>
<dbReference type="InterPro" id="IPR005123">
    <property type="entry name" value="Oxoglu/Fe-dep_dioxygenase_dom"/>
</dbReference>
<keyword evidence="5" id="KW-0560">Oxidoreductase</keyword>
<dbReference type="Pfam" id="PF13640">
    <property type="entry name" value="2OG-FeII_Oxy_3"/>
    <property type="match status" value="1"/>
</dbReference>
<dbReference type="InterPro" id="IPR045054">
    <property type="entry name" value="P4HA-like"/>
</dbReference>
<dbReference type="Gene3D" id="2.60.120.620">
    <property type="entry name" value="q2cbj1_9rhob like domain"/>
    <property type="match status" value="1"/>
</dbReference>
<evidence type="ECO:0000256" key="1">
    <source>
        <dbReference type="ARBA" id="ARBA00001961"/>
    </source>
</evidence>
<reference evidence="8" key="1">
    <citation type="submission" date="2019-08" db="EMBL/GenBank/DDBJ databases">
        <title>The improved chromosome-level genome for the pearl oyster Pinctada fucata martensii using PacBio sequencing and Hi-C.</title>
        <authorList>
            <person name="Zheng Z."/>
        </authorList>
    </citation>
    <scope>NUCLEOTIDE SEQUENCE</scope>
    <source>
        <strain evidence="8">ZZ-2019</strain>
        <tissue evidence="8">Adductor muscle</tissue>
    </source>
</reference>
<evidence type="ECO:0000256" key="2">
    <source>
        <dbReference type="ARBA" id="ARBA00022723"/>
    </source>
</evidence>
<sequence>MASEKNKIFISFFYELQKIKKQSKLKCFNRDTRIPIYKSKEEVVNYFPRISLFHDVIGEEHISLLKEIGQMLVSNYVLFQIKPNSWANETTYRPLQKLTRRVSLITGLQTKYKSLMSNSEQFQIINYGVGGMYNPHVDNLGYSLLGFGNPHETMEVQHTGDRTATWMFYLSDVRAGGATVFPQLKARVPVVKGAAAFWYNIKLNGDPDDRTRHAGCPVLLGSKWVSNKWIRESGQVLKRLCGLHKDAIEILPTK</sequence>
<dbReference type="SMART" id="SM00702">
    <property type="entry name" value="P4Hc"/>
    <property type="match status" value="1"/>
</dbReference>
<evidence type="ECO:0000259" key="7">
    <source>
        <dbReference type="PROSITE" id="PS51471"/>
    </source>
</evidence>
<feature type="domain" description="Fe2OG dioxygenase" evidence="7">
    <location>
        <begin position="118"/>
        <end position="232"/>
    </location>
</feature>
<evidence type="ECO:0000256" key="4">
    <source>
        <dbReference type="ARBA" id="ARBA00022964"/>
    </source>
</evidence>
<organism evidence="8 9">
    <name type="scientific">Pinctada imbricata</name>
    <name type="common">Atlantic pearl-oyster</name>
    <name type="synonym">Pinctada martensii</name>
    <dbReference type="NCBI Taxonomy" id="66713"/>
    <lineage>
        <taxon>Eukaryota</taxon>
        <taxon>Metazoa</taxon>
        <taxon>Spiralia</taxon>
        <taxon>Lophotrochozoa</taxon>
        <taxon>Mollusca</taxon>
        <taxon>Bivalvia</taxon>
        <taxon>Autobranchia</taxon>
        <taxon>Pteriomorphia</taxon>
        <taxon>Pterioida</taxon>
        <taxon>Pterioidea</taxon>
        <taxon>Pteriidae</taxon>
        <taxon>Pinctada</taxon>
    </lineage>
</organism>
<dbReference type="InterPro" id="IPR044862">
    <property type="entry name" value="Pro_4_hyd_alph_FE2OG_OXY"/>
</dbReference>
<dbReference type="AlphaFoldDB" id="A0AA88XQS9"/>
<dbReference type="InterPro" id="IPR006620">
    <property type="entry name" value="Pro_4_hyd_alph"/>
</dbReference>
<dbReference type="GO" id="GO:0031418">
    <property type="term" value="F:L-ascorbic acid binding"/>
    <property type="evidence" value="ECO:0007669"/>
    <property type="project" value="UniProtKB-KW"/>
</dbReference>
<keyword evidence="3" id="KW-0847">Vitamin C</keyword>